<evidence type="ECO:0000259" key="8">
    <source>
        <dbReference type="Pfam" id="PF00728"/>
    </source>
</evidence>
<dbReference type="GO" id="GO:0005975">
    <property type="term" value="P:carbohydrate metabolic process"/>
    <property type="evidence" value="ECO:0007669"/>
    <property type="project" value="InterPro"/>
</dbReference>
<feature type="region of interest" description="Disordered" evidence="7">
    <location>
        <begin position="547"/>
        <end position="569"/>
    </location>
</feature>
<comment type="caution">
    <text evidence="10">The sequence shown here is derived from an EMBL/GenBank/DDBJ whole genome shotgun (WGS) entry which is preliminary data.</text>
</comment>
<evidence type="ECO:0000313" key="11">
    <source>
        <dbReference type="Proteomes" id="UP000308528"/>
    </source>
</evidence>
<dbReference type="InterPro" id="IPR029018">
    <property type="entry name" value="Hex-like_dom2"/>
</dbReference>
<dbReference type="Gene3D" id="3.20.20.80">
    <property type="entry name" value="Glycosidases"/>
    <property type="match status" value="1"/>
</dbReference>
<evidence type="ECO:0000256" key="6">
    <source>
        <dbReference type="PIRSR" id="PIRSR625705-1"/>
    </source>
</evidence>
<keyword evidence="11" id="KW-1185">Reference proteome</keyword>
<dbReference type="RefSeq" id="WP_136457718.1">
    <property type="nucleotide sequence ID" value="NZ_SRSF01000002.1"/>
</dbReference>
<keyword evidence="4" id="KW-0378">Hydrolase</keyword>
<keyword evidence="5" id="KW-0326">Glycosidase</keyword>
<evidence type="ECO:0000256" key="2">
    <source>
        <dbReference type="ARBA" id="ARBA00006285"/>
    </source>
</evidence>
<dbReference type="PANTHER" id="PTHR22600:SF57">
    <property type="entry name" value="BETA-N-ACETYLHEXOSAMINIDASE"/>
    <property type="match status" value="1"/>
</dbReference>
<name>A0A4S4NN77_9BACT</name>
<comment type="catalytic activity">
    <reaction evidence="1">
        <text>Hydrolysis of terminal non-reducing N-acetyl-D-hexosamine residues in N-acetyl-beta-D-hexosaminides.</text>
        <dbReference type="EC" id="3.2.1.52"/>
    </reaction>
</comment>
<dbReference type="PANTHER" id="PTHR22600">
    <property type="entry name" value="BETA-HEXOSAMINIDASE"/>
    <property type="match status" value="1"/>
</dbReference>
<dbReference type="Pfam" id="PF00728">
    <property type="entry name" value="Glyco_hydro_20"/>
    <property type="match status" value="1"/>
</dbReference>
<evidence type="ECO:0000256" key="7">
    <source>
        <dbReference type="SAM" id="MobiDB-lite"/>
    </source>
</evidence>
<dbReference type="EC" id="3.2.1.52" evidence="3"/>
<feature type="domain" description="Glycoside hydrolase family 20 catalytic" evidence="8">
    <location>
        <begin position="202"/>
        <end position="514"/>
    </location>
</feature>
<dbReference type="InterPro" id="IPR017853">
    <property type="entry name" value="GH"/>
</dbReference>
<organism evidence="10 11">
    <name type="scientific">Neolewinella litorea</name>
    <dbReference type="NCBI Taxonomy" id="2562452"/>
    <lineage>
        <taxon>Bacteria</taxon>
        <taxon>Pseudomonadati</taxon>
        <taxon>Bacteroidota</taxon>
        <taxon>Saprospiria</taxon>
        <taxon>Saprospirales</taxon>
        <taxon>Lewinellaceae</taxon>
        <taxon>Neolewinella</taxon>
    </lineage>
</organism>
<comment type="similarity">
    <text evidence="2">Belongs to the glycosyl hydrolase 20 family.</text>
</comment>
<dbReference type="InterPro" id="IPR015882">
    <property type="entry name" value="HEX_bac_N"/>
</dbReference>
<feature type="active site" description="Proton donor" evidence="6">
    <location>
        <position position="365"/>
    </location>
</feature>
<dbReference type="OrthoDB" id="9763537at2"/>
<dbReference type="PRINTS" id="PR00738">
    <property type="entry name" value="GLHYDRLASE20"/>
</dbReference>
<dbReference type="Pfam" id="PF02838">
    <property type="entry name" value="Glyco_hydro_20b"/>
    <property type="match status" value="1"/>
</dbReference>
<gene>
    <name evidence="10" type="ORF">E4021_06840</name>
</gene>
<dbReference type="GO" id="GO:0016020">
    <property type="term" value="C:membrane"/>
    <property type="evidence" value="ECO:0007669"/>
    <property type="project" value="TreeGrafter"/>
</dbReference>
<dbReference type="Proteomes" id="UP000308528">
    <property type="component" value="Unassembled WGS sequence"/>
</dbReference>
<evidence type="ECO:0000256" key="5">
    <source>
        <dbReference type="ARBA" id="ARBA00023295"/>
    </source>
</evidence>
<sequence length="569" mass="62843">MISAAPEGGQHPVIAAKVIHAGLPAATPDHREPFFCFPILNYLSLLPNLSYYVVRLFPLLFLLLLTACGNEPPPKPANVPALSELPLIPLPASIVDGEGDAYYETYSGNVMPSSDAIIGDAQRYLYSRLPDLVLPLQFDVRSDLTEGAYRINFRDGNIEVSAGTRDGMLNAVKTLEQVLHFSGADAGAVYISEGTINDEARFPYRGFMLDVARHFFEVEEVKAVIDRIAPYKINHLHLHLSDDQGWRIEIKSWPKLTEIGGKSEVGGTPGGFYTQEDYSEIVAYAASRGITIVPEIDMPGHTNAALSAYPILNEDGKATEPYTGTRVGFSTLDTDQDSVYVFIDDVVREIGALTPGPYFHLGGDESDATDHEDYVKFVNEVQKIIKRNGKQPMGWDEVATSALEPGTVVQLWAHPDYALKAQAAGNPVLMSPATRAYLDMQYDSTSRIGLHWAAYIEVDSAYLWDPATMAEGLTDSDIMGVEAPLWGETIQNLEDIDYLTFPRLLALAEVGWTPQARRDWDDFRRRLRAHQEWLQEQGIGTYDTRVLKDGGEEAEAPAETEAEADDPSN</sequence>
<proteinExistence type="inferred from homology"/>
<evidence type="ECO:0000256" key="4">
    <source>
        <dbReference type="ARBA" id="ARBA00022801"/>
    </source>
</evidence>
<dbReference type="GO" id="GO:0030203">
    <property type="term" value="P:glycosaminoglycan metabolic process"/>
    <property type="evidence" value="ECO:0007669"/>
    <property type="project" value="TreeGrafter"/>
</dbReference>
<feature type="domain" description="Beta-hexosaminidase bacterial type N-terminal" evidence="9">
    <location>
        <begin position="142"/>
        <end position="198"/>
    </location>
</feature>
<dbReference type="GO" id="GO:0004563">
    <property type="term" value="F:beta-N-acetylhexosaminidase activity"/>
    <property type="evidence" value="ECO:0007669"/>
    <property type="project" value="UniProtKB-EC"/>
</dbReference>
<dbReference type="SUPFAM" id="SSF51445">
    <property type="entry name" value="(Trans)glycosidases"/>
    <property type="match status" value="1"/>
</dbReference>
<dbReference type="AlphaFoldDB" id="A0A4S4NN77"/>
<evidence type="ECO:0000259" key="9">
    <source>
        <dbReference type="Pfam" id="PF02838"/>
    </source>
</evidence>
<dbReference type="CDD" id="cd06568">
    <property type="entry name" value="GH20_SpHex_like"/>
    <property type="match status" value="1"/>
</dbReference>
<reference evidence="10 11" key="1">
    <citation type="submission" date="2019-04" db="EMBL/GenBank/DDBJ databases">
        <title>Lewinella litorea sp. nov., isolated from a marine sand.</title>
        <authorList>
            <person name="Yoon J.-H."/>
        </authorList>
    </citation>
    <scope>NUCLEOTIDE SEQUENCE [LARGE SCALE GENOMIC DNA]</scope>
    <source>
        <strain evidence="10 11">HSMS-39</strain>
    </source>
</reference>
<evidence type="ECO:0000313" key="10">
    <source>
        <dbReference type="EMBL" id="THH40447.1"/>
    </source>
</evidence>
<dbReference type="Gene3D" id="3.30.379.10">
    <property type="entry name" value="Chitobiase/beta-hexosaminidase domain 2-like"/>
    <property type="match status" value="1"/>
</dbReference>
<dbReference type="InterPro" id="IPR015883">
    <property type="entry name" value="Glyco_hydro_20_cat"/>
</dbReference>
<feature type="compositionally biased region" description="Acidic residues" evidence="7">
    <location>
        <begin position="552"/>
        <end position="569"/>
    </location>
</feature>
<accession>A0A4S4NN77</accession>
<dbReference type="InterPro" id="IPR025705">
    <property type="entry name" value="Beta_hexosaminidase_sua/sub"/>
</dbReference>
<evidence type="ECO:0000256" key="1">
    <source>
        <dbReference type="ARBA" id="ARBA00001231"/>
    </source>
</evidence>
<evidence type="ECO:0000256" key="3">
    <source>
        <dbReference type="ARBA" id="ARBA00012663"/>
    </source>
</evidence>
<protein>
    <recommendedName>
        <fullName evidence="3">beta-N-acetylhexosaminidase</fullName>
        <ecNumber evidence="3">3.2.1.52</ecNumber>
    </recommendedName>
</protein>
<dbReference type="SUPFAM" id="SSF55545">
    <property type="entry name" value="beta-N-acetylhexosaminidase-like domain"/>
    <property type="match status" value="1"/>
</dbReference>
<dbReference type="EMBL" id="SRSF01000002">
    <property type="protein sequence ID" value="THH40447.1"/>
    <property type="molecule type" value="Genomic_DNA"/>
</dbReference>